<dbReference type="EMBL" id="JACHMH010000001">
    <property type="protein sequence ID" value="MBB4681155.1"/>
    <property type="molecule type" value="Genomic_DNA"/>
</dbReference>
<dbReference type="InterPro" id="IPR051911">
    <property type="entry name" value="SDR_oxidoreductase"/>
</dbReference>
<feature type="domain" description="Ketoreductase" evidence="1">
    <location>
        <begin position="3"/>
        <end position="206"/>
    </location>
</feature>
<dbReference type="PANTHER" id="PTHR43976">
    <property type="entry name" value="SHORT CHAIN DEHYDROGENASE"/>
    <property type="match status" value="1"/>
</dbReference>
<protein>
    <submittedName>
        <fullName evidence="2">NAD(P)-dependent dehydrogenase (Short-subunit alcohol dehydrogenase family)</fullName>
    </submittedName>
</protein>
<dbReference type="InterPro" id="IPR057326">
    <property type="entry name" value="KR_dom"/>
</dbReference>
<dbReference type="PANTHER" id="PTHR43976:SF9">
    <property type="entry name" value="OXIDOREDUCTASE"/>
    <property type="match status" value="1"/>
</dbReference>
<comment type="caution">
    <text evidence="2">The sequence shown here is derived from an EMBL/GenBank/DDBJ whole genome shotgun (WGS) entry which is preliminary data.</text>
</comment>
<dbReference type="SUPFAM" id="SSF51735">
    <property type="entry name" value="NAD(P)-binding Rossmann-fold domains"/>
    <property type="match status" value="1"/>
</dbReference>
<dbReference type="RefSeq" id="WP_185007513.1">
    <property type="nucleotide sequence ID" value="NZ_BAAAUI010000045.1"/>
</dbReference>
<dbReference type="PRINTS" id="PR00081">
    <property type="entry name" value="GDHRDH"/>
</dbReference>
<evidence type="ECO:0000313" key="2">
    <source>
        <dbReference type="EMBL" id="MBB4681155.1"/>
    </source>
</evidence>
<reference evidence="2 3" key="1">
    <citation type="submission" date="2020-08" db="EMBL/GenBank/DDBJ databases">
        <title>Sequencing the genomes of 1000 actinobacteria strains.</title>
        <authorList>
            <person name="Klenk H.-P."/>
        </authorList>
    </citation>
    <scope>NUCLEOTIDE SEQUENCE [LARGE SCALE GENOMIC DNA]</scope>
    <source>
        <strain evidence="2 3">DSM 44230</strain>
    </source>
</reference>
<keyword evidence="3" id="KW-1185">Reference proteome</keyword>
<dbReference type="SMART" id="SM00822">
    <property type="entry name" value="PKS_KR"/>
    <property type="match status" value="1"/>
</dbReference>
<dbReference type="InterPro" id="IPR036291">
    <property type="entry name" value="NAD(P)-bd_dom_sf"/>
</dbReference>
<evidence type="ECO:0000259" key="1">
    <source>
        <dbReference type="SMART" id="SM00822"/>
    </source>
</evidence>
<dbReference type="InterPro" id="IPR002347">
    <property type="entry name" value="SDR_fam"/>
</dbReference>
<dbReference type="Gene3D" id="3.40.50.720">
    <property type="entry name" value="NAD(P)-binding Rossmann-like Domain"/>
    <property type="match status" value="1"/>
</dbReference>
<evidence type="ECO:0000313" key="3">
    <source>
        <dbReference type="Proteomes" id="UP000533598"/>
    </source>
</evidence>
<dbReference type="Pfam" id="PF00106">
    <property type="entry name" value="adh_short"/>
    <property type="match status" value="1"/>
</dbReference>
<organism evidence="2 3">
    <name type="scientific">Crossiella cryophila</name>
    <dbReference type="NCBI Taxonomy" id="43355"/>
    <lineage>
        <taxon>Bacteria</taxon>
        <taxon>Bacillati</taxon>
        <taxon>Actinomycetota</taxon>
        <taxon>Actinomycetes</taxon>
        <taxon>Pseudonocardiales</taxon>
        <taxon>Pseudonocardiaceae</taxon>
        <taxon>Crossiella</taxon>
    </lineage>
</organism>
<dbReference type="CDD" id="cd05374">
    <property type="entry name" value="17beta-HSD-like_SDR_c"/>
    <property type="match status" value="1"/>
</dbReference>
<name>A0A7W7FXI9_9PSEU</name>
<accession>A0A7W7FXI9</accession>
<dbReference type="AlphaFoldDB" id="A0A7W7FXI9"/>
<sequence>MSKVIVVTGASSGIGALSARALSRAGHTVYAGMRQTQGRNAPRVAELREFATANKVRLHSVELDVLDQDSVDAAIARIVAEQGRLDVVLHNAGHLVVGPTEAFSPEELAAVYNTNVLGAQRVNRAALPHLRAQGQGLLLWTSSSSVRGGTPPFLTGYFAAKAALDSLAVGYAAEVSRFGIETAIIVPGAFTNGTNHFPNAGHPADTDRVDAYEEKYGQLQREIPDRLGALIPPEADVALVAEAIVDVVDRPHGTRPFRTHIDPSDDGSEVVSAVADKIRGDFYRRIELTELLHPAH</sequence>
<dbReference type="Proteomes" id="UP000533598">
    <property type="component" value="Unassembled WGS sequence"/>
</dbReference>
<gene>
    <name evidence="2" type="ORF">HNR67_007273</name>
</gene>
<proteinExistence type="predicted"/>